<feature type="domain" description="C-type lysozyme inhibitor" evidence="5">
    <location>
        <begin position="83"/>
        <end position="150"/>
    </location>
</feature>
<geneLocation type="plasmid" evidence="6 7">
    <name>unnamed</name>
</geneLocation>
<gene>
    <name evidence="6" type="ORF">FZ934_26755</name>
</gene>
<proteinExistence type="predicted"/>
<organism evidence="6 7">
    <name type="scientific">Rhizobium grahamii</name>
    <dbReference type="NCBI Taxonomy" id="1120045"/>
    <lineage>
        <taxon>Bacteria</taxon>
        <taxon>Pseudomonadati</taxon>
        <taxon>Pseudomonadota</taxon>
        <taxon>Alphaproteobacteria</taxon>
        <taxon>Hyphomicrobiales</taxon>
        <taxon>Rhizobiaceae</taxon>
        <taxon>Rhizobium/Agrobacterium group</taxon>
        <taxon>Rhizobium</taxon>
    </lineage>
</organism>
<dbReference type="SUPFAM" id="SSF141488">
    <property type="entry name" value="YdhA-like"/>
    <property type="match status" value="1"/>
</dbReference>
<keyword evidence="4" id="KW-0449">Lipoprotein</keyword>
<evidence type="ECO:0000256" key="3">
    <source>
        <dbReference type="ARBA" id="ARBA00023139"/>
    </source>
</evidence>
<dbReference type="InterPro" id="IPR018660">
    <property type="entry name" value="MliC"/>
</dbReference>
<dbReference type="Pfam" id="PF09864">
    <property type="entry name" value="MliC"/>
    <property type="match status" value="1"/>
</dbReference>
<evidence type="ECO:0000313" key="6">
    <source>
        <dbReference type="EMBL" id="QFY63817.1"/>
    </source>
</evidence>
<protein>
    <recommendedName>
        <fullName evidence="5">C-type lysozyme inhibitor domain-containing protein</fullName>
    </recommendedName>
</protein>
<keyword evidence="7" id="KW-1185">Reference proteome</keyword>
<accession>A0A5Q0CHI7</accession>
<dbReference type="AlphaFoldDB" id="A0A5Q0CHI7"/>
<evidence type="ECO:0000256" key="1">
    <source>
        <dbReference type="ARBA" id="ARBA00022729"/>
    </source>
</evidence>
<evidence type="ECO:0000256" key="4">
    <source>
        <dbReference type="ARBA" id="ARBA00023288"/>
    </source>
</evidence>
<dbReference type="Gene3D" id="2.40.128.200">
    <property type="match status" value="1"/>
</dbReference>
<dbReference type="Proteomes" id="UP000326881">
    <property type="component" value="Plasmid unnamed"/>
</dbReference>
<evidence type="ECO:0000313" key="7">
    <source>
        <dbReference type="Proteomes" id="UP000326881"/>
    </source>
</evidence>
<dbReference type="OrthoDB" id="120729at2"/>
<dbReference type="KEGG" id="rgr:FZ934_26755"/>
<sequence>MAWGYPMSIGLRITTSGYAGETRADYFVSPDGTTSDHWRMKNEMHRHCNFPDRLVAGPLPALAENGTVQLQSKDKIERKQVSYDCGPAGRLAVVYVNADPNFLAIVPLPSQPQPTIFVSVLSGSGARYAAGKYVWWAKGPSANLYDSTAGDSAAPALTCIEVK</sequence>
<keyword evidence="3" id="KW-0564">Palmitate</keyword>
<dbReference type="InterPro" id="IPR036328">
    <property type="entry name" value="MliC_sf"/>
</dbReference>
<keyword evidence="6" id="KW-0614">Plasmid</keyword>
<evidence type="ECO:0000256" key="2">
    <source>
        <dbReference type="ARBA" id="ARBA00023136"/>
    </source>
</evidence>
<reference evidence="6 7" key="1">
    <citation type="submission" date="2019-08" db="EMBL/GenBank/DDBJ databases">
        <title>Prosopis cineraria nodule microbiome.</title>
        <authorList>
            <person name="Ali R."/>
            <person name="Chaluvadi S.R."/>
            <person name="Wang X."/>
        </authorList>
    </citation>
    <scope>NUCLEOTIDE SEQUENCE [LARGE SCALE GENOMIC DNA]</scope>
    <source>
        <strain evidence="6 7">BG7</strain>
        <plasmid evidence="6 7">unnamed</plasmid>
    </source>
</reference>
<name>A0A5Q0CHI7_9HYPH</name>
<keyword evidence="1" id="KW-0732">Signal</keyword>
<keyword evidence="2" id="KW-0472">Membrane</keyword>
<evidence type="ECO:0000259" key="5">
    <source>
        <dbReference type="Pfam" id="PF09864"/>
    </source>
</evidence>
<dbReference type="EMBL" id="CP043499">
    <property type="protein sequence ID" value="QFY63817.1"/>
    <property type="molecule type" value="Genomic_DNA"/>
</dbReference>